<name>A0A0N9V2L0_SPHMC</name>
<dbReference type="Pfam" id="PF13211">
    <property type="entry name" value="DUF4019"/>
    <property type="match status" value="1"/>
</dbReference>
<sequence length="130" mass="14383">MTTAGIQALTEKEKETLRLLVSGYDAKSMARHPGLSVHTVNERLRDARRKQSFKTLNTLETRARVARQVQGPLGAVKARVLLSEEAVPAPPYGYQMVKFRTDYANKAGAIETLSLVREGGSWRVVGVMVE</sequence>
<dbReference type="SUPFAM" id="SSF46894">
    <property type="entry name" value="C-terminal effector domain of the bipartite response regulators"/>
    <property type="match status" value="1"/>
</dbReference>
<evidence type="ECO:0000313" key="2">
    <source>
        <dbReference type="EMBL" id="ALH82114.1"/>
    </source>
</evidence>
<dbReference type="InterPro" id="IPR036388">
    <property type="entry name" value="WH-like_DNA-bd_sf"/>
</dbReference>
<accession>A0A0N9V2L0</accession>
<gene>
    <name evidence="2" type="ORF">AN936_17645</name>
</gene>
<dbReference type="PATRIC" id="fig|33050.5.peg.3656"/>
<dbReference type="SMART" id="SM00421">
    <property type="entry name" value="HTH_LUXR"/>
    <property type="match status" value="1"/>
</dbReference>
<dbReference type="KEGG" id="smag:AN936_17645"/>
<protein>
    <recommendedName>
        <fullName evidence="1">HTH luxR-type domain-containing protein</fullName>
    </recommendedName>
</protein>
<dbReference type="GO" id="GO:0006355">
    <property type="term" value="P:regulation of DNA-templated transcription"/>
    <property type="evidence" value="ECO:0007669"/>
    <property type="project" value="InterPro"/>
</dbReference>
<feature type="domain" description="HTH luxR-type" evidence="1">
    <location>
        <begin position="6"/>
        <end position="63"/>
    </location>
</feature>
<dbReference type="InterPro" id="IPR000792">
    <property type="entry name" value="Tscrpt_reg_LuxR_C"/>
</dbReference>
<reference evidence="2 3" key="1">
    <citation type="journal article" date="2015" name="Genome Announc.">
        <title>Complete Genome Sequence of Polypropylene Glycol- and Polyethylene Glycol-Degrading Sphingopyxis macrogoltabida Strain EY-1.</title>
        <authorList>
            <person name="Ohtsubo Y."/>
            <person name="Nagata Y."/>
            <person name="Numata M."/>
            <person name="Tsuchikane K."/>
            <person name="Hosoyama A."/>
            <person name="Yamazoe A."/>
            <person name="Tsuda M."/>
            <person name="Fujita N."/>
            <person name="Kawai F."/>
        </authorList>
    </citation>
    <scope>NUCLEOTIDE SEQUENCE [LARGE SCALE GENOMIC DNA]</scope>
    <source>
        <strain evidence="2 3">EY-1</strain>
    </source>
</reference>
<dbReference type="InterPro" id="IPR025091">
    <property type="entry name" value="DUF4019"/>
</dbReference>
<organism evidence="2 3">
    <name type="scientific">Sphingopyxis macrogoltabida</name>
    <name type="common">Sphingomonas macrogoltabidus</name>
    <dbReference type="NCBI Taxonomy" id="33050"/>
    <lineage>
        <taxon>Bacteria</taxon>
        <taxon>Pseudomonadati</taxon>
        <taxon>Pseudomonadota</taxon>
        <taxon>Alphaproteobacteria</taxon>
        <taxon>Sphingomonadales</taxon>
        <taxon>Sphingomonadaceae</taxon>
        <taxon>Sphingopyxis</taxon>
    </lineage>
</organism>
<evidence type="ECO:0000259" key="1">
    <source>
        <dbReference type="SMART" id="SM00421"/>
    </source>
</evidence>
<dbReference type="GO" id="GO:0003677">
    <property type="term" value="F:DNA binding"/>
    <property type="evidence" value="ECO:0007669"/>
    <property type="project" value="InterPro"/>
</dbReference>
<dbReference type="Proteomes" id="UP000058074">
    <property type="component" value="Chromosome"/>
</dbReference>
<proteinExistence type="predicted"/>
<dbReference type="Gene3D" id="1.10.10.10">
    <property type="entry name" value="Winged helix-like DNA-binding domain superfamily/Winged helix DNA-binding domain"/>
    <property type="match status" value="1"/>
</dbReference>
<evidence type="ECO:0000313" key="3">
    <source>
        <dbReference type="Proteomes" id="UP000058074"/>
    </source>
</evidence>
<dbReference type="AlphaFoldDB" id="A0A0N9V2L0"/>
<dbReference type="EMBL" id="CP012700">
    <property type="protein sequence ID" value="ALH82114.1"/>
    <property type="molecule type" value="Genomic_DNA"/>
</dbReference>
<dbReference type="InterPro" id="IPR016032">
    <property type="entry name" value="Sig_transdc_resp-reg_C-effctor"/>
</dbReference>